<keyword evidence="3" id="KW-1185">Reference proteome</keyword>
<dbReference type="EMBL" id="JARJCW010000191">
    <property type="protein sequence ID" value="KAJ7187592.1"/>
    <property type="molecule type" value="Genomic_DNA"/>
</dbReference>
<evidence type="ECO:0000313" key="3">
    <source>
        <dbReference type="Proteomes" id="UP001219525"/>
    </source>
</evidence>
<proteinExistence type="predicted"/>
<feature type="region of interest" description="Disordered" evidence="1">
    <location>
        <begin position="203"/>
        <end position="222"/>
    </location>
</feature>
<evidence type="ECO:0000256" key="1">
    <source>
        <dbReference type="SAM" id="MobiDB-lite"/>
    </source>
</evidence>
<accession>A0AAD6XVD5</accession>
<feature type="compositionally biased region" description="Low complexity" evidence="1">
    <location>
        <begin position="332"/>
        <end position="355"/>
    </location>
</feature>
<feature type="compositionally biased region" description="Basic residues" evidence="1">
    <location>
        <begin position="212"/>
        <end position="222"/>
    </location>
</feature>
<feature type="region of interest" description="Disordered" evidence="1">
    <location>
        <begin position="332"/>
        <end position="369"/>
    </location>
</feature>
<organism evidence="2 3">
    <name type="scientific">Mycena pura</name>
    <dbReference type="NCBI Taxonomy" id="153505"/>
    <lineage>
        <taxon>Eukaryota</taxon>
        <taxon>Fungi</taxon>
        <taxon>Dikarya</taxon>
        <taxon>Basidiomycota</taxon>
        <taxon>Agaricomycotina</taxon>
        <taxon>Agaricomycetes</taxon>
        <taxon>Agaricomycetidae</taxon>
        <taxon>Agaricales</taxon>
        <taxon>Marasmiineae</taxon>
        <taxon>Mycenaceae</taxon>
        <taxon>Mycena</taxon>
    </lineage>
</organism>
<dbReference type="Proteomes" id="UP001219525">
    <property type="component" value="Unassembled WGS sequence"/>
</dbReference>
<name>A0AAD6XVD5_9AGAR</name>
<sequence length="414" mass="44367">MIAVSCFHLTTISDSLLDAGPQPFPTELPALRYSFAAASTYMSTLNAPPIATPLSVAQSAVIQQPPVYRTCVPPFISATLLARWSAPLFSLKTLDPHGLFCQSKPGPSCAPSAPILINSFFDVTLGRRNGKRARRGLMKASREDDRFIDPNADGGHWLVPALPAPRPVPLPVGGPDCVGRPQTCRIETQRRLLPSTRRHFPASSWRPLPAMPHRRARTSRSRLRLSRPLSVLTCTPSPVACQLPPAAGRPFLAAFCPLLAGCSLRAAAHGLLVTDRARVVGDPSPAACDSMLPRHAIATRRLRARHHLPVAGRFPPPPAARAPLPLMRTPASRRSPLPACSSLPPARGSLSLSPRRSPPPSSHQSPPAILSPAAARAGIGLNWYVFQSVRCCTVLVILPAAMSVVRAATLIMKL</sequence>
<gene>
    <name evidence="2" type="ORF">GGX14DRAFT_580951</name>
</gene>
<comment type="caution">
    <text evidence="2">The sequence shown here is derived from an EMBL/GenBank/DDBJ whole genome shotgun (WGS) entry which is preliminary data.</text>
</comment>
<protein>
    <submittedName>
        <fullName evidence="2">Uncharacterized protein</fullName>
    </submittedName>
</protein>
<dbReference type="AlphaFoldDB" id="A0AAD6XVD5"/>
<evidence type="ECO:0000313" key="2">
    <source>
        <dbReference type="EMBL" id="KAJ7187592.1"/>
    </source>
</evidence>
<reference evidence="2" key="1">
    <citation type="submission" date="2023-03" db="EMBL/GenBank/DDBJ databases">
        <title>Massive genome expansion in bonnet fungi (Mycena s.s.) driven by repeated elements and novel gene families across ecological guilds.</title>
        <authorList>
            <consortium name="Lawrence Berkeley National Laboratory"/>
            <person name="Harder C.B."/>
            <person name="Miyauchi S."/>
            <person name="Viragh M."/>
            <person name="Kuo A."/>
            <person name="Thoen E."/>
            <person name="Andreopoulos B."/>
            <person name="Lu D."/>
            <person name="Skrede I."/>
            <person name="Drula E."/>
            <person name="Henrissat B."/>
            <person name="Morin E."/>
            <person name="Kohler A."/>
            <person name="Barry K."/>
            <person name="LaButti K."/>
            <person name="Morin E."/>
            <person name="Salamov A."/>
            <person name="Lipzen A."/>
            <person name="Mereny Z."/>
            <person name="Hegedus B."/>
            <person name="Baldrian P."/>
            <person name="Stursova M."/>
            <person name="Weitz H."/>
            <person name="Taylor A."/>
            <person name="Grigoriev I.V."/>
            <person name="Nagy L.G."/>
            <person name="Martin F."/>
            <person name="Kauserud H."/>
        </authorList>
    </citation>
    <scope>NUCLEOTIDE SEQUENCE</scope>
    <source>
        <strain evidence="2">9144</strain>
    </source>
</reference>